<dbReference type="Proteomes" id="UP001497623">
    <property type="component" value="Unassembled WGS sequence"/>
</dbReference>
<feature type="non-terminal residue" evidence="1">
    <location>
        <position position="312"/>
    </location>
</feature>
<gene>
    <name evidence="1" type="ORF">MNOR_LOCUS36693</name>
</gene>
<protein>
    <submittedName>
        <fullName evidence="1">Uncharacterized protein</fullName>
    </submittedName>
</protein>
<dbReference type="AlphaFoldDB" id="A0AAV2SH54"/>
<organism evidence="1 2">
    <name type="scientific">Meganyctiphanes norvegica</name>
    <name type="common">Northern krill</name>
    <name type="synonym">Thysanopoda norvegica</name>
    <dbReference type="NCBI Taxonomy" id="48144"/>
    <lineage>
        <taxon>Eukaryota</taxon>
        <taxon>Metazoa</taxon>
        <taxon>Ecdysozoa</taxon>
        <taxon>Arthropoda</taxon>
        <taxon>Crustacea</taxon>
        <taxon>Multicrustacea</taxon>
        <taxon>Malacostraca</taxon>
        <taxon>Eumalacostraca</taxon>
        <taxon>Eucarida</taxon>
        <taxon>Euphausiacea</taxon>
        <taxon>Euphausiidae</taxon>
        <taxon>Meganyctiphanes</taxon>
    </lineage>
</organism>
<sequence>MTSAQLTGYLFLKIVDFCSFYEELDKIVTIAQNQRDKLKKLLPPDPLNHYRQDLPSERHKHMIRGAVVNDFSNLREGRHTRRGLMWLFKSKIIKLNIGGLRPPNAGPKAAFEFLYHKMIKDPHYGDVIHGYSLPLPTDNNNKSESLQTIKEESEDQETMPYVDSVPTKYFTNMFSHTTKQSKKCALVTTPLGFQEYERLLPSGGENIFNVHVEPGHKQLSNKVAQVAIDVDFTIAHLKMDARLSQCDAENRLHQLQKLDKRLHRIYESAAPKAFIVLLFTGSPLTEEPTQCSNGAAMMCVKGIERFRYNGVT</sequence>
<accession>A0AAV2SH54</accession>
<keyword evidence="2" id="KW-1185">Reference proteome</keyword>
<reference evidence="1 2" key="1">
    <citation type="submission" date="2024-05" db="EMBL/GenBank/DDBJ databases">
        <authorList>
            <person name="Wallberg A."/>
        </authorList>
    </citation>
    <scope>NUCLEOTIDE SEQUENCE [LARGE SCALE GENOMIC DNA]</scope>
</reference>
<comment type="caution">
    <text evidence="1">The sequence shown here is derived from an EMBL/GenBank/DDBJ whole genome shotgun (WGS) entry which is preliminary data.</text>
</comment>
<evidence type="ECO:0000313" key="1">
    <source>
        <dbReference type="EMBL" id="CAL4191976.1"/>
    </source>
</evidence>
<dbReference type="EMBL" id="CAXKWB010068428">
    <property type="protein sequence ID" value="CAL4191976.1"/>
    <property type="molecule type" value="Genomic_DNA"/>
</dbReference>
<evidence type="ECO:0000313" key="2">
    <source>
        <dbReference type="Proteomes" id="UP001497623"/>
    </source>
</evidence>
<name>A0AAV2SH54_MEGNR</name>
<proteinExistence type="predicted"/>